<keyword evidence="8" id="KW-0539">Nucleus</keyword>
<evidence type="ECO:0000256" key="6">
    <source>
        <dbReference type="ARBA" id="ARBA00022705"/>
    </source>
</evidence>
<evidence type="ECO:0000313" key="12">
    <source>
        <dbReference type="EMBL" id="ODV76489.1"/>
    </source>
</evidence>
<dbReference type="GeneID" id="30988593"/>
<dbReference type="RefSeq" id="XP_020073528.1">
    <property type="nucleotide sequence ID" value="XM_020214197.1"/>
</dbReference>
<dbReference type="GO" id="GO:0006281">
    <property type="term" value="P:DNA repair"/>
    <property type="evidence" value="ECO:0007669"/>
    <property type="project" value="UniProtKB-ARBA"/>
</dbReference>
<name>A0A1E4SAF5_CYBJN</name>
<dbReference type="Proteomes" id="UP000094389">
    <property type="component" value="Unassembled WGS sequence"/>
</dbReference>
<dbReference type="EMBL" id="KV453925">
    <property type="protein sequence ID" value="ODV76489.1"/>
    <property type="molecule type" value="Genomic_DNA"/>
</dbReference>
<keyword evidence="7" id="KW-0239">DNA-directed DNA polymerase</keyword>
<reference evidence="12 13" key="1">
    <citation type="journal article" date="2016" name="Proc. Natl. Acad. Sci. U.S.A.">
        <title>Comparative genomics of biotechnologically important yeasts.</title>
        <authorList>
            <person name="Riley R."/>
            <person name="Haridas S."/>
            <person name="Wolfe K.H."/>
            <person name="Lopes M.R."/>
            <person name="Hittinger C.T."/>
            <person name="Goeker M."/>
            <person name="Salamov A.A."/>
            <person name="Wisecaver J.H."/>
            <person name="Long T.M."/>
            <person name="Calvey C.H."/>
            <person name="Aerts A.L."/>
            <person name="Barry K.W."/>
            <person name="Choi C."/>
            <person name="Clum A."/>
            <person name="Coughlan A.Y."/>
            <person name="Deshpande S."/>
            <person name="Douglass A.P."/>
            <person name="Hanson S.J."/>
            <person name="Klenk H.-P."/>
            <person name="LaButti K.M."/>
            <person name="Lapidus A."/>
            <person name="Lindquist E.A."/>
            <person name="Lipzen A.M."/>
            <person name="Meier-Kolthoff J.P."/>
            <person name="Ohm R.A."/>
            <person name="Otillar R.P."/>
            <person name="Pangilinan J.L."/>
            <person name="Peng Y."/>
            <person name="Rokas A."/>
            <person name="Rosa C.A."/>
            <person name="Scheuner C."/>
            <person name="Sibirny A.A."/>
            <person name="Slot J.C."/>
            <person name="Stielow J.B."/>
            <person name="Sun H."/>
            <person name="Kurtzman C.P."/>
            <person name="Blackwell M."/>
            <person name="Grigoriev I.V."/>
            <person name="Jeffries T.W."/>
        </authorList>
    </citation>
    <scope>NUCLEOTIDE SEQUENCE [LARGE SCALE GENOMIC DNA]</scope>
    <source>
        <strain evidence="13">ATCC 18201 / CBS 1600 / BCRC 20928 / JCM 3617 / NBRC 0987 / NRRL Y-1542</strain>
    </source>
</reference>
<evidence type="ECO:0000313" key="13">
    <source>
        <dbReference type="Proteomes" id="UP000094389"/>
    </source>
</evidence>
<comment type="catalytic activity">
    <reaction evidence="9">
        <text>DNA(n) + a 2'-deoxyribonucleoside 5'-triphosphate = DNA(n+1) + diphosphate</text>
        <dbReference type="Rhea" id="RHEA:22508"/>
        <dbReference type="Rhea" id="RHEA-COMP:17339"/>
        <dbReference type="Rhea" id="RHEA-COMP:17340"/>
        <dbReference type="ChEBI" id="CHEBI:33019"/>
        <dbReference type="ChEBI" id="CHEBI:61560"/>
        <dbReference type="ChEBI" id="CHEBI:173112"/>
        <dbReference type="EC" id="2.7.7.7"/>
    </reaction>
</comment>
<organism evidence="12 13">
    <name type="scientific">Cyberlindnera jadinii (strain ATCC 18201 / CBS 1600 / BCRC 20928 / JCM 3617 / NBRC 0987 / NRRL Y-1542)</name>
    <name type="common">Torula yeast</name>
    <name type="synonym">Candida utilis</name>
    <dbReference type="NCBI Taxonomy" id="983966"/>
    <lineage>
        <taxon>Eukaryota</taxon>
        <taxon>Fungi</taxon>
        <taxon>Dikarya</taxon>
        <taxon>Ascomycota</taxon>
        <taxon>Saccharomycotina</taxon>
        <taxon>Saccharomycetes</taxon>
        <taxon>Phaffomycetales</taxon>
        <taxon>Phaffomycetaceae</taxon>
        <taxon>Cyberlindnera</taxon>
    </lineage>
</organism>
<dbReference type="GO" id="GO:0003677">
    <property type="term" value="F:DNA binding"/>
    <property type="evidence" value="ECO:0007669"/>
    <property type="project" value="InterPro"/>
</dbReference>
<comment type="subcellular location">
    <subcellularLocation>
        <location evidence="1">Nucleus</location>
    </subcellularLocation>
</comment>
<dbReference type="InterPro" id="IPR007185">
    <property type="entry name" value="DNA_pol_a/d/e_bsu"/>
</dbReference>
<sequence>MAIPNEFQQESEHAVVTRCEIDSKSGFKSHDLYVLNERSYSNQFAPMYFNRLQVLRPRVSHSATKKWANESINGTKVVKRDKVLDVKPSEPSWVIGTVYMEMKYKPNILEEVSKNNVNVDVSGIESYVDQDLDEIYLEDESGRILLDGDIFKSTVLCTGVVVGVLGMETKPGCFTVVDIVYPLMSAQKPTRASQGKVAICSGLQFTGIWDAKHALLQDYLTGELGHDSSQLTRLIIAGNSVRVQEQDQVQQRNKYGAKNKSNFSQQSISQLDSFIHALLPSIPVDLMPGESDPAEISLPQQPLHRALFHKSQSYLKSNNFNTLTNPQWFQFNELRVLGTSGENVNDVYKYVVPDSLQVSRLPIVEASLHWQNIVPTAPDTLACYPFERDPFTMTETPHVYFIGNQPRFETKLLSLERGQVRIICVPDFNKSGQLVVLDTDTLDANVVTISS</sequence>
<feature type="domain" description="DNA polymerase delta subunit OB-fold" evidence="11">
    <location>
        <begin position="43"/>
        <end position="179"/>
    </location>
</feature>
<evidence type="ECO:0000256" key="3">
    <source>
        <dbReference type="ARBA" id="ARBA00012417"/>
    </source>
</evidence>
<dbReference type="OMA" id="HCILIGT"/>
<evidence type="ECO:0000259" key="11">
    <source>
        <dbReference type="Pfam" id="PF18018"/>
    </source>
</evidence>
<dbReference type="Pfam" id="PF18018">
    <property type="entry name" value="DNA_pol_D_N"/>
    <property type="match status" value="1"/>
</dbReference>
<dbReference type="InterPro" id="IPR024826">
    <property type="entry name" value="DNA_pol_delta/II_ssu"/>
</dbReference>
<evidence type="ECO:0000259" key="10">
    <source>
        <dbReference type="Pfam" id="PF04042"/>
    </source>
</evidence>
<evidence type="ECO:0000256" key="7">
    <source>
        <dbReference type="ARBA" id="ARBA00022932"/>
    </source>
</evidence>
<dbReference type="InterPro" id="IPR040663">
    <property type="entry name" value="DNA_pol_D_N"/>
</dbReference>
<comment type="similarity">
    <text evidence="2">Belongs to the DNA polymerase delta/II small subunit family.</text>
</comment>
<dbReference type="PANTHER" id="PTHR10416">
    <property type="entry name" value="DNA POLYMERASE DELTA SUBUNIT 2"/>
    <property type="match status" value="1"/>
</dbReference>
<accession>A0A1E4SAF5</accession>
<keyword evidence="4" id="KW-0808">Transferase</keyword>
<dbReference type="Gene3D" id="2.40.50.430">
    <property type="match status" value="1"/>
</dbReference>
<dbReference type="Gene3D" id="3.60.21.50">
    <property type="match status" value="1"/>
</dbReference>
<evidence type="ECO:0000256" key="1">
    <source>
        <dbReference type="ARBA" id="ARBA00004123"/>
    </source>
</evidence>
<evidence type="ECO:0000256" key="4">
    <source>
        <dbReference type="ARBA" id="ARBA00022679"/>
    </source>
</evidence>
<dbReference type="GO" id="GO:0006273">
    <property type="term" value="P:lagging strand elongation"/>
    <property type="evidence" value="ECO:0007669"/>
    <property type="project" value="UniProtKB-ARBA"/>
</dbReference>
<keyword evidence="13" id="KW-1185">Reference proteome</keyword>
<dbReference type="FunFam" id="2.40.50.430:FF:000002">
    <property type="entry name" value="DNA polymerase delta subunit"/>
    <property type="match status" value="1"/>
</dbReference>
<gene>
    <name evidence="12" type="ORF">CYBJADRAFT_165766</name>
</gene>
<dbReference type="GO" id="GO:0003887">
    <property type="term" value="F:DNA-directed DNA polymerase activity"/>
    <property type="evidence" value="ECO:0007669"/>
    <property type="project" value="UniProtKB-KW"/>
</dbReference>
<evidence type="ECO:0000256" key="5">
    <source>
        <dbReference type="ARBA" id="ARBA00022695"/>
    </source>
</evidence>
<feature type="domain" description="DNA polymerase alpha/delta/epsilon subunit B" evidence="10">
    <location>
        <begin position="197"/>
        <end position="409"/>
    </location>
</feature>
<evidence type="ECO:0000256" key="9">
    <source>
        <dbReference type="ARBA" id="ARBA00049244"/>
    </source>
</evidence>
<keyword evidence="6" id="KW-0235">DNA replication</keyword>
<dbReference type="GO" id="GO:0043625">
    <property type="term" value="C:delta DNA polymerase complex"/>
    <property type="evidence" value="ECO:0007669"/>
    <property type="project" value="TreeGrafter"/>
</dbReference>
<dbReference type="STRING" id="983966.A0A1E4SAF5"/>
<dbReference type="OrthoDB" id="3763at2759"/>
<keyword evidence="5" id="KW-0548">Nucleotidyltransferase</keyword>
<dbReference type="Pfam" id="PF04042">
    <property type="entry name" value="DNA_pol_E_B"/>
    <property type="match status" value="1"/>
</dbReference>
<proteinExistence type="inferred from homology"/>
<dbReference type="AlphaFoldDB" id="A0A1E4SAF5"/>
<protein>
    <recommendedName>
        <fullName evidence="3">DNA-directed DNA polymerase</fullName>
        <ecNumber evidence="3">2.7.7.7</ecNumber>
    </recommendedName>
</protein>
<dbReference type="PANTHER" id="PTHR10416:SF0">
    <property type="entry name" value="DNA POLYMERASE DELTA SUBUNIT 2"/>
    <property type="match status" value="1"/>
</dbReference>
<evidence type="ECO:0000256" key="2">
    <source>
        <dbReference type="ARBA" id="ARBA00006035"/>
    </source>
</evidence>
<evidence type="ECO:0000256" key="8">
    <source>
        <dbReference type="ARBA" id="ARBA00023242"/>
    </source>
</evidence>
<dbReference type="EC" id="2.7.7.7" evidence="3"/>